<evidence type="ECO:0000313" key="1">
    <source>
        <dbReference type="EMBL" id="QEN05943.1"/>
    </source>
</evidence>
<protein>
    <submittedName>
        <fullName evidence="1">Uncharacterized protein</fullName>
    </submittedName>
</protein>
<dbReference type="SUPFAM" id="SSF46565">
    <property type="entry name" value="Chaperone J-domain"/>
    <property type="match status" value="1"/>
</dbReference>
<accession>A0A5C1QCU8</accession>
<dbReference type="Proteomes" id="UP000323824">
    <property type="component" value="Chromosome"/>
</dbReference>
<dbReference type="KEGG" id="sper:EW093_14980"/>
<evidence type="ECO:0000313" key="2">
    <source>
        <dbReference type="Proteomes" id="UP000323824"/>
    </source>
</evidence>
<reference evidence="1 2" key="2">
    <citation type="submission" date="2019-09" db="EMBL/GenBank/DDBJ databases">
        <title>Complete Genome Sequence and Methylome Analysis of free living Spirochaetas.</title>
        <authorList>
            <person name="Leshcheva N."/>
            <person name="Mikheeva N."/>
        </authorList>
    </citation>
    <scope>NUCLEOTIDE SEQUENCE [LARGE SCALE GENOMIC DNA]</scope>
    <source>
        <strain evidence="1 2">P</strain>
    </source>
</reference>
<gene>
    <name evidence="1" type="ORF">EW093_14980</name>
</gene>
<name>A0A5C1QCU8_9SPIO</name>
<dbReference type="InterPro" id="IPR036869">
    <property type="entry name" value="J_dom_sf"/>
</dbReference>
<proteinExistence type="predicted"/>
<sequence length="103" mass="12174">MKEFNNIFDEINLNINPYTVLKIDKTSNNQTVKDAYKLLLKSELSPKQRQLVELSYSMIKTDLLRARFNLIRNIPYDSLEEIKELGLKPQNLETREWIECIKG</sequence>
<organism evidence="1 2">
    <name type="scientific">Thiospirochaeta perfilievii</name>
    <dbReference type="NCBI Taxonomy" id="252967"/>
    <lineage>
        <taxon>Bacteria</taxon>
        <taxon>Pseudomonadati</taxon>
        <taxon>Spirochaetota</taxon>
        <taxon>Spirochaetia</taxon>
        <taxon>Spirochaetales</taxon>
        <taxon>Spirochaetaceae</taxon>
        <taxon>Thiospirochaeta</taxon>
    </lineage>
</organism>
<dbReference type="RefSeq" id="WP_149569177.1">
    <property type="nucleotide sequence ID" value="NZ_CP035807.1"/>
</dbReference>
<dbReference type="EMBL" id="CP035807">
    <property type="protein sequence ID" value="QEN05943.1"/>
    <property type="molecule type" value="Genomic_DNA"/>
</dbReference>
<dbReference type="AlphaFoldDB" id="A0A5C1QCU8"/>
<reference evidence="1 2" key="1">
    <citation type="submission" date="2019-02" db="EMBL/GenBank/DDBJ databases">
        <authorList>
            <person name="Fomenkov A."/>
            <person name="Dubinina G."/>
            <person name="Grabovich M."/>
            <person name="Vincze T."/>
            <person name="Roberts R.J."/>
        </authorList>
    </citation>
    <scope>NUCLEOTIDE SEQUENCE [LARGE SCALE GENOMIC DNA]</scope>
    <source>
        <strain evidence="1 2">P</strain>
    </source>
</reference>
<keyword evidence="2" id="KW-1185">Reference proteome</keyword>